<protein>
    <recommendedName>
        <fullName evidence="2">Calcineurin-like phosphoesterase domain-containing protein</fullName>
    </recommendedName>
</protein>
<feature type="transmembrane region" description="Helical" evidence="1">
    <location>
        <begin position="472"/>
        <end position="495"/>
    </location>
</feature>
<proteinExistence type="predicted"/>
<dbReference type="Pfam" id="PF00149">
    <property type="entry name" value="Metallophos"/>
    <property type="match status" value="1"/>
</dbReference>
<dbReference type="EMBL" id="JANCYU010000023">
    <property type="protein sequence ID" value="KAK4524481.1"/>
    <property type="molecule type" value="Genomic_DNA"/>
</dbReference>
<keyword evidence="1" id="KW-1133">Transmembrane helix</keyword>
<name>A0AAV9IB01_9RHOD</name>
<evidence type="ECO:0000256" key="1">
    <source>
        <dbReference type="SAM" id="Phobius"/>
    </source>
</evidence>
<dbReference type="InterPro" id="IPR029052">
    <property type="entry name" value="Metallo-depent_PP-like"/>
</dbReference>
<feature type="transmembrane region" description="Helical" evidence="1">
    <location>
        <begin position="501"/>
        <end position="518"/>
    </location>
</feature>
<comment type="caution">
    <text evidence="3">The sequence shown here is derived from an EMBL/GenBank/DDBJ whole genome shotgun (WGS) entry which is preliminary data.</text>
</comment>
<feature type="transmembrane region" description="Helical" evidence="1">
    <location>
        <begin position="657"/>
        <end position="677"/>
    </location>
</feature>
<accession>A0AAV9IB01</accession>
<dbReference type="InterPro" id="IPR004843">
    <property type="entry name" value="Calcineurin-like_PHP"/>
</dbReference>
<dbReference type="Gene3D" id="3.60.21.10">
    <property type="match status" value="1"/>
</dbReference>
<keyword evidence="1" id="KW-0472">Membrane</keyword>
<dbReference type="AlphaFoldDB" id="A0AAV9IB01"/>
<dbReference type="GO" id="GO:0016787">
    <property type="term" value="F:hydrolase activity"/>
    <property type="evidence" value="ECO:0007669"/>
    <property type="project" value="InterPro"/>
</dbReference>
<feature type="transmembrane region" description="Helical" evidence="1">
    <location>
        <begin position="589"/>
        <end position="606"/>
    </location>
</feature>
<keyword evidence="1" id="KW-0812">Transmembrane</keyword>
<reference evidence="3 4" key="1">
    <citation type="submission" date="2022-07" db="EMBL/GenBank/DDBJ databases">
        <title>Genome-wide signatures of adaptation to extreme environments.</title>
        <authorList>
            <person name="Cho C.H."/>
            <person name="Yoon H.S."/>
        </authorList>
    </citation>
    <scope>NUCLEOTIDE SEQUENCE [LARGE SCALE GENOMIC DNA]</scope>
    <source>
        <strain evidence="3 4">108.79 E11</strain>
    </source>
</reference>
<dbReference type="PANTHER" id="PTHR14795:SF0">
    <property type="entry name" value="TRANSMEMBRANE PROTEIN 62"/>
    <property type="match status" value="1"/>
</dbReference>
<feature type="transmembrane region" description="Helical" evidence="1">
    <location>
        <begin position="530"/>
        <end position="549"/>
    </location>
</feature>
<feature type="transmembrane region" description="Helical" evidence="1">
    <location>
        <begin position="6"/>
        <end position="27"/>
    </location>
</feature>
<organism evidence="3 4">
    <name type="scientific">Galdieria yellowstonensis</name>
    <dbReference type="NCBI Taxonomy" id="3028027"/>
    <lineage>
        <taxon>Eukaryota</taxon>
        <taxon>Rhodophyta</taxon>
        <taxon>Bangiophyceae</taxon>
        <taxon>Galdieriales</taxon>
        <taxon>Galdieriaceae</taxon>
        <taxon>Galdieria</taxon>
    </lineage>
</organism>
<feature type="domain" description="Calcineurin-like phosphoesterase" evidence="2">
    <location>
        <begin position="57"/>
        <end position="288"/>
    </location>
</feature>
<dbReference type="PANTHER" id="PTHR14795">
    <property type="entry name" value="HELICASE RELATED"/>
    <property type="match status" value="1"/>
</dbReference>
<evidence type="ECO:0000313" key="4">
    <source>
        <dbReference type="Proteomes" id="UP001300502"/>
    </source>
</evidence>
<keyword evidence="4" id="KW-1185">Reference proteome</keyword>
<dbReference type="Proteomes" id="UP001300502">
    <property type="component" value="Unassembled WGS sequence"/>
</dbReference>
<evidence type="ECO:0000313" key="3">
    <source>
        <dbReference type="EMBL" id="KAK4524481.1"/>
    </source>
</evidence>
<evidence type="ECO:0000259" key="2">
    <source>
        <dbReference type="Pfam" id="PF00149"/>
    </source>
</evidence>
<gene>
    <name evidence="3" type="ORF">GAYE_SCF03G2382</name>
</gene>
<sequence>MLGFFLFWRRLIVFAAIVWCLAVLFHFPCNCGHVDKALIDSHVKEDWSSQLEGIDYFLQITDIHLDPKREENSKKLSFFRHKIVPAVEPKAVLVTGDLTNGKKDTSSRWLDVFLGQPSSQRLDEWSEYYTQTQEYRHRNASLLWTDVRGNHDSFGVDDMLKDDDLFQRYAVEPQPKNAVEIFRFSEQNHIKLVKYSPYYRYALHRPFHFFARTSSTELQLVMQSAMADERDQVVILYGHFPSSTIDYTVSESFWTPFFRFFWWSRSIFSHSFCSYPNYVFYVSGHLHSALGLLPQMYCRCGSYVELELSDMFTSSVYRWIVIDHGNFAFADIPIEQNIFAVVTNPVSITSSTKRSQQFALSSKYMRILVACLDSFWDRNLTHGFVEVFIDNKKIGIAEKTDDSEIRSSSASHLLLCSWNPTQYLKGLHYLVVRYCSTNSEQPCITIINTVFTLQPEHASYYYSSFKRWVRCLMLFLDAPVVIKGLCFMGLVVYGILVHIPYFSPSCNWLFVPISWIIFGKRFSFVRKLRWRLSQILFYNMVLGPLLVVFKVTSDEYHECTGYFSFFYTFICSERQAGYLEMYNLLLQQLWFGCIPTICLDIFRCFLNEEKLKSVDSFHVGTELERKQSYCGNTIPLLVYSLVVLYQLGVLLRYIGCYGFWTCVCSPLLSLVLLYCCWTT</sequence>
<dbReference type="SUPFAM" id="SSF56300">
    <property type="entry name" value="Metallo-dependent phosphatases"/>
    <property type="match status" value="1"/>
</dbReference>
<feature type="transmembrane region" description="Helical" evidence="1">
    <location>
        <begin position="633"/>
        <end position="651"/>
    </location>
</feature>